<dbReference type="Proteomes" id="UP000033664">
    <property type="component" value="Unassembled WGS sequence"/>
</dbReference>
<dbReference type="GeneID" id="58227991"/>
<evidence type="ECO:0000256" key="1">
    <source>
        <dbReference type="SAM" id="Coils"/>
    </source>
</evidence>
<organism evidence="2 4">
    <name type="scientific">Pseudoalteromonas ruthenica</name>
    <dbReference type="NCBI Taxonomy" id="151081"/>
    <lineage>
        <taxon>Bacteria</taxon>
        <taxon>Pseudomonadati</taxon>
        <taxon>Pseudomonadota</taxon>
        <taxon>Gammaproteobacteria</taxon>
        <taxon>Alteromonadales</taxon>
        <taxon>Pseudoalteromonadaceae</taxon>
        <taxon>Pseudoalteromonas</taxon>
    </lineage>
</organism>
<dbReference type="Pfam" id="PF04340">
    <property type="entry name" value="DUF484"/>
    <property type="match status" value="1"/>
</dbReference>
<dbReference type="Proteomes" id="UP000305874">
    <property type="component" value="Unassembled WGS sequence"/>
</dbReference>
<dbReference type="Gene3D" id="3.30.450.40">
    <property type="match status" value="1"/>
</dbReference>
<dbReference type="EMBL" id="PNCG01000024">
    <property type="protein sequence ID" value="TMP85527.1"/>
    <property type="molecule type" value="Genomic_DNA"/>
</dbReference>
<dbReference type="AlphaFoldDB" id="A0A0F4PNP7"/>
<evidence type="ECO:0000313" key="4">
    <source>
        <dbReference type="Proteomes" id="UP000033664"/>
    </source>
</evidence>
<reference evidence="3" key="4">
    <citation type="submission" date="2019-09" db="EMBL/GenBank/DDBJ databases">
        <title>Co-occurence of chitin degradation, pigmentation and bioactivity in marine Pseudoalteromonas.</title>
        <authorList>
            <person name="Sonnenschein E.C."/>
            <person name="Bech P.K."/>
        </authorList>
    </citation>
    <scope>NUCLEOTIDE SEQUENCE</scope>
    <source>
        <strain evidence="3">S2897</strain>
    </source>
</reference>
<name>A0A0F4PNP7_9GAMM</name>
<dbReference type="OrthoDB" id="8525200at2"/>
<evidence type="ECO:0000313" key="3">
    <source>
        <dbReference type="EMBL" id="TMP85527.1"/>
    </source>
</evidence>
<evidence type="ECO:0000313" key="5">
    <source>
        <dbReference type="Proteomes" id="UP000305874"/>
    </source>
</evidence>
<protein>
    <submittedName>
        <fullName evidence="3">DUF484 domain-containing protein</fullName>
    </submittedName>
</protein>
<dbReference type="InterPro" id="IPR029016">
    <property type="entry name" value="GAF-like_dom_sf"/>
</dbReference>
<dbReference type="EMBL" id="JXXZ01000005">
    <property type="protein sequence ID" value="KJZ01009.1"/>
    <property type="molecule type" value="Genomic_DNA"/>
</dbReference>
<keyword evidence="1" id="KW-0175">Coiled coil</keyword>
<dbReference type="STRING" id="151081.TW72_05740"/>
<accession>A0A0F4PNP7</accession>
<keyword evidence="4" id="KW-1185">Reference proteome</keyword>
<dbReference type="InterPro" id="IPR007435">
    <property type="entry name" value="DUF484"/>
</dbReference>
<proteinExistence type="predicted"/>
<dbReference type="PANTHER" id="PTHR38765:SF1">
    <property type="entry name" value="DUF484 DOMAIN-CONTAINING PROTEIN"/>
    <property type="match status" value="1"/>
</dbReference>
<sequence length="203" mass="23159">MSELTTQQVSEYLQQNPDFFLENPGVFACMNFGSQHESVASLQLRQQQLLREQNLALQEQLQQLVSQAKQNEQVYQVFSACHRQLMSDCEFVELASSLEQLICEQLQLNECKLVQYNDALQPLINSRLHAQGHYLGRLSEQEQALIFNHTCKSAALYLIGEPDAPLALLAFASEDELHFEPAQDSFFIFEFVKALQERLATSS</sequence>
<dbReference type="RefSeq" id="WP_022943591.1">
    <property type="nucleotide sequence ID" value="NZ_DJHQ01000018.1"/>
</dbReference>
<dbReference type="PATRIC" id="fig|151081.8.peg.2045"/>
<reference evidence="3 5" key="2">
    <citation type="submission" date="2017-12" db="EMBL/GenBank/DDBJ databases">
        <authorList>
            <person name="Paulsen S."/>
            <person name="Gram L.K."/>
        </authorList>
    </citation>
    <scope>NUCLEOTIDE SEQUENCE [LARGE SCALE GENOMIC DNA]</scope>
    <source>
        <strain evidence="3 5">S2897</strain>
    </source>
</reference>
<evidence type="ECO:0000313" key="2">
    <source>
        <dbReference type="EMBL" id="KJZ01009.1"/>
    </source>
</evidence>
<reference evidence="2 4" key="1">
    <citation type="journal article" date="2015" name="BMC Genomics">
        <title>Genome mining reveals unlocked bioactive potential of marine Gram-negative bacteria.</title>
        <authorList>
            <person name="Machado H."/>
            <person name="Sonnenschein E.C."/>
            <person name="Melchiorsen J."/>
            <person name="Gram L."/>
        </authorList>
    </citation>
    <scope>NUCLEOTIDE SEQUENCE [LARGE SCALE GENOMIC DNA]</scope>
    <source>
        <strain evidence="2 4">S3137</strain>
    </source>
</reference>
<dbReference type="eggNOG" id="COG3159">
    <property type="taxonomic scope" value="Bacteria"/>
</dbReference>
<comment type="caution">
    <text evidence="2">The sequence shown here is derived from an EMBL/GenBank/DDBJ whole genome shotgun (WGS) entry which is preliminary data.</text>
</comment>
<dbReference type="PANTHER" id="PTHR38765">
    <property type="entry name" value="DUF484 DOMAIN-CONTAINING PROTEIN"/>
    <property type="match status" value="1"/>
</dbReference>
<feature type="coiled-coil region" evidence="1">
    <location>
        <begin position="47"/>
        <end position="74"/>
    </location>
</feature>
<gene>
    <name evidence="3" type="ORF">CWC05_17995</name>
    <name evidence="2" type="ORF">TW72_05740</name>
</gene>
<reference evidence="5" key="3">
    <citation type="submission" date="2019-06" db="EMBL/GenBank/DDBJ databases">
        <title>Co-occurence of chitin degradation, pigmentation and bioactivity in marine Pseudoalteromonas.</title>
        <authorList>
            <person name="Sonnenschein E.C."/>
            <person name="Bech P.K."/>
        </authorList>
    </citation>
    <scope>NUCLEOTIDE SEQUENCE [LARGE SCALE GENOMIC DNA]</scope>
    <source>
        <strain evidence="5">S2897</strain>
    </source>
</reference>